<dbReference type="EMBL" id="UHDK01000001">
    <property type="protein sequence ID" value="SUM31869.1"/>
    <property type="molecule type" value="Genomic_DNA"/>
</dbReference>
<dbReference type="AlphaFoldDB" id="A0A380FE65"/>
<protein>
    <submittedName>
        <fullName evidence="5">Bifunctional protein: transcriptional regulator aminotransferase</fullName>
    </submittedName>
</protein>
<organism evidence="5 6">
    <name type="scientific">Staphylococcus gallinarum</name>
    <dbReference type="NCBI Taxonomy" id="1293"/>
    <lineage>
        <taxon>Bacteria</taxon>
        <taxon>Bacillati</taxon>
        <taxon>Bacillota</taxon>
        <taxon>Bacilli</taxon>
        <taxon>Bacillales</taxon>
        <taxon>Staphylococcaceae</taxon>
        <taxon>Staphylococcus</taxon>
    </lineage>
</organism>
<dbReference type="GO" id="GO:1901605">
    <property type="term" value="P:alpha-amino acid metabolic process"/>
    <property type="evidence" value="ECO:0007669"/>
    <property type="project" value="TreeGrafter"/>
</dbReference>
<dbReference type="PANTHER" id="PTHR42790:SF19">
    <property type="entry name" value="KYNURENINE_ALPHA-AMINOADIPATE AMINOTRANSFERASE, MITOCHONDRIAL"/>
    <property type="match status" value="1"/>
</dbReference>
<comment type="cofactor">
    <cofactor evidence="1">
        <name>pyridoxal 5'-phosphate</name>
        <dbReference type="ChEBI" id="CHEBI:597326"/>
    </cofactor>
</comment>
<keyword evidence="2 5" id="KW-0032">Aminotransferase</keyword>
<dbReference type="InterPro" id="IPR050859">
    <property type="entry name" value="Class-I_PLP-dep_aminotransf"/>
</dbReference>
<keyword evidence="3 5" id="KW-0808">Transferase</keyword>
<evidence type="ECO:0000256" key="1">
    <source>
        <dbReference type="ARBA" id="ARBA00001933"/>
    </source>
</evidence>
<dbReference type="SUPFAM" id="SSF53383">
    <property type="entry name" value="PLP-dependent transferases"/>
    <property type="match status" value="1"/>
</dbReference>
<dbReference type="PANTHER" id="PTHR42790">
    <property type="entry name" value="AMINOTRANSFERASE"/>
    <property type="match status" value="1"/>
</dbReference>
<evidence type="ECO:0000313" key="5">
    <source>
        <dbReference type="EMBL" id="SUM31869.1"/>
    </source>
</evidence>
<name>A0A380FE65_STAGA</name>
<dbReference type="Proteomes" id="UP000255277">
    <property type="component" value="Unassembled WGS sequence"/>
</dbReference>
<accession>A0A380FE65</accession>
<dbReference type="Gene3D" id="3.90.1150.10">
    <property type="entry name" value="Aspartate Aminotransferase, domain 1"/>
    <property type="match status" value="1"/>
</dbReference>
<evidence type="ECO:0000256" key="2">
    <source>
        <dbReference type="ARBA" id="ARBA00022576"/>
    </source>
</evidence>
<evidence type="ECO:0000313" key="6">
    <source>
        <dbReference type="Proteomes" id="UP000255277"/>
    </source>
</evidence>
<sequence>MIMEQAQFLNILLHNGFTNPQYHQWHIQKLKHELLIKRDQFLQSLTSYFSNLGTWHIPEGSFYIWFELYHPIDMKALFDLAISHHILINPGEIYSEQANRAIRFSYSYIDVSDIDNALKTTKSIDYSITVTNLFIHFLLLSFV</sequence>
<dbReference type="GO" id="GO:0008483">
    <property type="term" value="F:transaminase activity"/>
    <property type="evidence" value="ECO:0007669"/>
    <property type="project" value="UniProtKB-KW"/>
</dbReference>
<evidence type="ECO:0000256" key="3">
    <source>
        <dbReference type="ARBA" id="ARBA00022679"/>
    </source>
</evidence>
<dbReference type="InterPro" id="IPR015424">
    <property type="entry name" value="PyrdxlP-dep_Trfase"/>
</dbReference>
<gene>
    <name evidence="5" type="primary">norG_2</name>
    <name evidence="5" type="ORF">NCTC12195_01306</name>
</gene>
<dbReference type="InterPro" id="IPR015422">
    <property type="entry name" value="PyrdxlP-dep_Trfase_small"/>
</dbReference>
<proteinExistence type="predicted"/>
<keyword evidence="4" id="KW-0663">Pyridoxal phosphate</keyword>
<reference evidence="5 6" key="1">
    <citation type="submission" date="2018-06" db="EMBL/GenBank/DDBJ databases">
        <authorList>
            <consortium name="Pathogen Informatics"/>
            <person name="Doyle S."/>
        </authorList>
    </citation>
    <scope>NUCLEOTIDE SEQUENCE [LARGE SCALE GENOMIC DNA]</scope>
    <source>
        <strain evidence="5 6">NCTC12195</strain>
    </source>
</reference>
<evidence type="ECO:0000256" key="4">
    <source>
        <dbReference type="ARBA" id="ARBA00022898"/>
    </source>
</evidence>